<name>A0ABR3WDN1_9PEZI</name>
<protein>
    <recommendedName>
        <fullName evidence="7">Ankyrin repeat protein</fullName>
    </recommendedName>
</protein>
<keyword evidence="1" id="KW-0677">Repeat</keyword>
<comment type="caution">
    <text evidence="5">The sequence shown here is derived from an EMBL/GenBank/DDBJ whole genome shotgun (WGS) entry which is preliminary data.</text>
</comment>
<dbReference type="PANTHER" id="PTHR24189:SF50">
    <property type="entry name" value="ANKYRIN REPEAT AND SOCS BOX PROTEIN 2"/>
    <property type="match status" value="1"/>
</dbReference>
<feature type="region of interest" description="Disordered" evidence="4">
    <location>
        <begin position="111"/>
        <end position="158"/>
    </location>
</feature>
<dbReference type="Pfam" id="PF12796">
    <property type="entry name" value="Ank_2"/>
    <property type="match status" value="1"/>
</dbReference>
<feature type="region of interest" description="Disordered" evidence="4">
    <location>
        <begin position="200"/>
        <end position="239"/>
    </location>
</feature>
<dbReference type="EMBL" id="JAWRVE010000099">
    <property type="protein sequence ID" value="KAL1859487.1"/>
    <property type="molecule type" value="Genomic_DNA"/>
</dbReference>
<feature type="compositionally biased region" description="Acidic residues" evidence="4">
    <location>
        <begin position="203"/>
        <end position="229"/>
    </location>
</feature>
<evidence type="ECO:0000256" key="2">
    <source>
        <dbReference type="ARBA" id="ARBA00023043"/>
    </source>
</evidence>
<evidence type="ECO:0008006" key="7">
    <source>
        <dbReference type="Google" id="ProtNLM"/>
    </source>
</evidence>
<feature type="compositionally biased region" description="Acidic residues" evidence="4">
    <location>
        <begin position="126"/>
        <end position="136"/>
    </location>
</feature>
<dbReference type="InterPro" id="IPR002110">
    <property type="entry name" value="Ankyrin_rpt"/>
</dbReference>
<sequence>MARIGDIPVELIDFITDHLRRARDLAALARANQKFYNVVDPILYKFAKEQLSAGPPCHPLRWAAENGQTGTLKKALAAGIDVNMPFSVSTYKEMCDMDSFQIRVEAVDGKGVWDPPELEPNHEWQPQEDDTDDDDMQGSPSTIDRVRPRRSHPSRSHFHVTDDIMDFDDYDDMDGFDPRMDDFEDEDDAGFFMGHIPTNITDWSEDSIFPDEEDDGEDPDEDGEAVEDGNGERGPGDEDDEFLSFRAIHCAARHGHDDIVRLLLDHGASIDVCTRVLCRCVPIVSQSAAGRHGIPIGGDETIGFSPLHLAICHYQASTAKLLLSRGASIRLSEPQRDSASTALHAAAGAGQVDLCRHLLDGGLIDVDILDRSGLPPFYYAYLGRRWNSTIPFLLERGADINFSIRHPVRPAPAEGGESSTPLYEACVFGRYTDALKLINLGADVNKGHYSHGVQQKWPLHAVFQPQRDELLVNPAVRFSAAVKDNEDSRLELIRLMLRSGADLEAKSHPDLESPLQYAAMNFDVASLPILLAEGADVESRNLNHHRHDRRYDTEQKQERTVRVLLQRGARDNVTSKLGITPFESAFCGGLLGVCDILVRCRRSPQPWKHEDFDRMIIATIRDRPHDLEAVDLLLDLDVNGTLFSKSTYVMRMIDGGHVKMASRYLERATSRPPLTPKEKIMILQEGLARGNENLIRQMLAIKVSVNFPDKNGHTPLYVVLQGVVPGADGLVKALLDAGADIHFKPHSSTIMTPLEKAVTIHHHNLVEIMLHHQPLRNNPKAPKGVYLHTAARTIPSKRMFSNLIRSGASVTELDSNGDTPLSVFLKSIADEPHWIAHTRGAPSQVCATVWYLWNNDVDVNLRNKSGKSIISYLTALQIYNGDNPARKRIAEDLQLCVDVVQAEGADGVKGLKMLRFRHYLMGLGNIRAHSRQVMGEFRGRPSASAL</sequence>
<dbReference type="InterPro" id="IPR050745">
    <property type="entry name" value="Multifunctional_regulatory"/>
</dbReference>
<gene>
    <name evidence="5" type="ORF">Daus18300_009632</name>
</gene>
<evidence type="ECO:0000256" key="4">
    <source>
        <dbReference type="SAM" id="MobiDB-lite"/>
    </source>
</evidence>
<reference evidence="5 6" key="1">
    <citation type="journal article" date="2024" name="IMA Fungus">
        <title>IMA Genome - F19 : A genome assembly and annotation guide to empower mycologists, including annotated draft genome sequences of Ceratocystis pirilliformis, Diaporthe australafricana, Fusarium ophioides, Paecilomyces lecythidis, and Sporothrix stenoceras.</title>
        <authorList>
            <person name="Aylward J."/>
            <person name="Wilson A.M."/>
            <person name="Visagie C.M."/>
            <person name="Spraker J."/>
            <person name="Barnes I."/>
            <person name="Buitendag C."/>
            <person name="Ceriani C."/>
            <person name="Del Mar Angel L."/>
            <person name="du Plessis D."/>
            <person name="Fuchs T."/>
            <person name="Gasser K."/>
            <person name="Kramer D."/>
            <person name="Li W."/>
            <person name="Munsamy K."/>
            <person name="Piso A."/>
            <person name="Price J.L."/>
            <person name="Sonnekus B."/>
            <person name="Thomas C."/>
            <person name="van der Nest A."/>
            <person name="van Dijk A."/>
            <person name="van Heerden A."/>
            <person name="van Vuuren N."/>
            <person name="Yilmaz N."/>
            <person name="Duong T.A."/>
            <person name="van der Merwe N.A."/>
            <person name="Wingfield M.J."/>
            <person name="Wingfield B.D."/>
        </authorList>
    </citation>
    <scope>NUCLEOTIDE SEQUENCE [LARGE SCALE GENOMIC DNA]</scope>
    <source>
        <strain evidence="5 6">CMW 18300</strain>
    </source>
</reference>
<dbReference type="Pfam" id="PF00023">
    <property type="entry name" value="Ank"/>
    <property type="match status" value="1"/>
</dbReference>
<feature type="repeat" description="ANK" evidence="3">
    <location>
        <begin position="302"/>
        <end position="334"/>
    </location>
</feature>
<feature type="repeat" description="ANK" evidence="3">
    <location>
        <begin position="711"/>
        <end position="746"/>
    </location>
</feature>
<dbReference type="PROSITE" id="PS50088">
    <property type="entry name" value="ANK_REPEAT"/>
    <property type="match status" value="4"/>
</dbReference>
<dbReference type="Gene3D" id="1.25.40.20">
    <property type="entry name" value="Ankyrin repeat-containing domain"/>
    <property type="match status" value="4"/>
</dbReference>
<evidence type="ECO:0000313" key="5">
    <source>
        <dbReference type="EMBL" id="KAL1859487.1"/>
    </source>
</evidence>
<evidence type="ECO:0000313" key="6">
    <source>
        <dbReference type="Proteomes" id="UP001583177"/>
    </source>
</evidence>
<dbReference type="SMART" id="SM00248">
    <property type="entry name" value="ANK"/>
    <property type="match status" value="11"/>
</dbReference>
<accession>A0ABR3WDN1</accession>
<dbReference type="PROSITE" id="PS50297">
    <property type="entry name" value="ANK_REP_REGION"/>
    <property type="match status" value="2"/>
</dbReference>
<keyword evidence="2 3" id="KW-0040">ANK repeat</keyword>
<dbReference type="SUPFAM" id="SSF48403">
    <property type="entry name" value="Ankyrin repeat"/>
    <property type="match status" value="2"/>
</dbReference>
<keyword evidence="6" id="KW-1185">Reference proteome</keyword>
<dbReference type="PANTHER" id="PTHR24189">
    <property type="entry name" value="MYOTROPHIN"/>
    <property type="match status" value="1"/>
</dbReference>
<dbReference type="InterPro" id="IPR036770">
    <property type="entry name" value="Ankyrin_rpt-contain_sf"/>
</dbReference>
<feature type="repeat" description="ANK" evidence="3">
    <location>
        <begin position="510"/>
        <end position="542"/>
    </location>
</feature>
<feature type="compositionally biased region" description="Basic residues" evidence="4">
    <location>
        <begin position="147"/>
        <end position="158"/>
    </location>
</feature>
<proteinExistence type="predicted"/>
<feature type="repeat" description="ANK" evidence="3">
    <location>
        <begin position="243"/>
        <end position="275"/>
    </location>
</feature>
<evidence type="ECO:0000256" key="1">
    <source>
        <dbReference type="ARBA" id="ARBA00022737"/>
    </source>
</evidence>
<organism evidence="5 6">
    <name type="scientific">Diaporthe australafricana</name>
    <dbReference type="NCBI Taxonomy" id="127596"/>
    <lineage>
        <taxon>Eukaryota</taxon>
        <taxon>Fungi</taxon>
        <taxon>Dikarya</taxon>
        <taxon>Ascomycota</taxon>
        <taxon>Pezizomycotina</taxon>
        <taxon>Sordariomycetes</taxon>
        <taxon>Sordariomycetidae</taxon>
        <taxon>Diaporthales</taxon>
        <taxon>Diaporthaceae</taxon>
        <taxon>Diaporthe</taxon>
    </lineage>
</organism>
<evidence type="ECO:0000256" key="3">
    <source>
        <dbReference type="PROSITE-ProRule" id="PRU00023"/>
    </source>
</evidence>
<dbReference type="Proteomes" id="UP001583177">
    <property type="component" value="Unassembled WGS sequence"/>
</dbReference>